<evidence type="ECO:0000256" key="2">
    <source>
        <dbReference type="SAM" id="SignalP"/>
    </source>
</evidence>
<organism evidence="3 4">
    <name type="scientific">Raphidocelis subcapitata</name>
    <dbReference type="NCBI Taxonomy" id="307507"/>
    <lineage>
        <taxon>Eukaryota</taxon>
        <taxon>Viridiplantae</taxon>
        <taxon>Chlorophyta</taxon>
        <taxon>core chlorophytes</taxon>
        <taxon>Chlorophyceae</taxon>
        <taxon>CS clade</taxon>
        <taxon>Sphaeropleales</taxon>
        <taxon>Selenastraceae</taxon>
        <taxon>Raphidocelis</taxon>
    </lineage>
</organism>
<dbReference type="Proteomes" id="UP000247498">
    <property type="component" value="Unassembled WGS sequence"/>
</dbReference>
<accession>A0A2V0PQP3</accession>
<evidence type="ECO:0000313" key="3">
    <source>
        <dbReference type="EMBL" id="GBG00514.1"/>
    </source>
</evidence>
<reference evidence="3 4" key="1">
    <citation type="journal article" date="2018" name="Sci. Rep.">
        <title>Raphidocelis subcapitata (=Pseudokirchneriella subcapitata) provides an insight into genome evolution and environmental adaptations in the Sphaeropleales.</title>
        <authorList>
            <person name="Suzuki S."/>
            <person name="Yamaguchi H."/>
            <person name="Nakajima N."/>
            <person name="Kawachi M."/>
        </authorList>
    </citation>
    <scope>NUCLEOTIDE SEQUENCE [LARGE SCALE GENOMIC DNA]</scope>
    <source>
        <strain evidence="3 4">NIES-35</strain>
    </source>
</reference>
<feature type="region of interest" description="Disordered" evidence="1">
    <location>
        <begin position="48"/>
        <end position="68"/>
    </location>
</feature>
<feature type="signal peptide" evidence="2">
    <location>
        <begin position="1"/>
        <end position="29"/>
    </location>
</feature>
<name>A0A2V0PQP3_9CHLO</name>
<evidence type="ECO:0008006" key="5">
    <source>
        <dbReference type="Google" id="ProtNLM"/>
    </source>
</evidence>
<comment type="caution">
    <text evidence="3">The sequence shown here is derived from an EMBL/GenBank/DDBJ whole genome shotgun (WGS) entry which is preliminary data.</text>
</comment>
<dbReference type="InParanoid" id="A0A2V0PQP3"/>
<evidence type="ECO:0000256" key="1">
    <source>
        <dbReference type="SAM" id="MobiDB-lite"/>
    </source>
</evidence>
<dbReference type="EMBL" id="BDRX01000236">
    <property type="protein sequence ID" value="GBG00514.1"/>
    <property type="molecule type" value="Genomic_DNA"/>
</dbReference>
<protein>
    <recommendedName>
        <fullName evidence="5">CARDB domain-containing protein</fullName>
    </recommendedName>
</protein>
<gene>
    <name evidence="3" type="ORF">Rsub_13191</name>
</gene>
<feature type="compositionally biased region" description="Low complexity" evidence="1">
    <location>
        <begin position="48"/>
        <end position="58"/>
    </location>
</feature>
<sequence length="613" mass="64665">MTGNSNTAAPGLAALALVLALAVAAPSDALVIPDGIATSAANFERTSPAAVAASPGGPRRSVAAPSSESGGNPILWFTDYFVPVVPEVGGKRAFTLSVVNLGGKTIAKGAVVIIWANRTVPVVCGVSGADADAEYKLPEIPPFKTVTLKVKVPYTSDPIKANSTATMRIFVDATFERPSLTAVADSPLPGRRGPLGNAAPSSFDGNPLAWWTSHFIPLMPEAGGKRKFTLWIVNVGDKTIPKGTVVSLWANRTLPAACGVTGADAEYKLPEIVPFKTIALKLTVPYTSDAIAPNAYARMRLFVDSKCSAFNSSFEDQAHTDTYVVEKGTDYSYLVAVELGPDNLPFGLESVGIYDTEPKIPITNGLFTASFGIQNIGTATSPEGVKVEVWPKFQFGDMSLCNNTGGLQIDIPKIGAGKSKTIVAEGLKAPPLTEQYDGSLVFVLVDSECKTNTKPSDVAAGYYDRMPSSSAYFAGVQAKGQLAYSIKTTPKAPKPNTTMTIKAKFMNWGNVEGAIGQVGLWVMPVEYLAAPLFGGAWYGNPCAYTGLSLTADFSDVVVKPGKSKTIQIKDVRVPAVTPGWYQVSILADTNCTLPASSWVLPWAAYAAFEIVAP</sequence>
<keyword evidence="2" id="KW-0732">Signal</keyword>
<keyword evidence="4" id="KW-1185">Reference proteome</keyword>
<evidence type="ECO:0000313" key="4">
    <source>
        <dbReference type="Proteomes" id="UP000247498"/>
    </source>
</evidence>
<dbReference type="OrthoDB" id="562086at2759"/>
<proteinExistence type="predicted"/>
<feature type="chain" id="PRO_5015897619" description="CARDB domain-containing protein" evidence="2">
    <location>
        <begin position="30"/>
        <end position="613"/>
    </location>
</feature>
<dbReference type="AlphaFoldDB" id="A0A2V0PQP3"/>